<keyword evidence="2" id="KW-1185">Reference proteome</keyword>
<accession>A0A5N7A1I1</accession>
<organism evidence="1 2">
    <name type="scientific">Aspergillus caelatus</name>
    <dbReference type="NCBI Taxonomy" id="61420"/>
    <lineage>
        <taxon>Eukaryota</taxon>
        <taxon>Fungi</taxon>
        <taxon>Dikarya</taxon>
        <taxon>Ascomycota</taxon>
        <taxon>Pezizomycotina</taxon>
        <taxon>Eurotiomycetes</taxon>
        <taxon>Eurotiomycetidae</taxon>
        <taxon>Eurotiales</taxon>
        <taxon>Aspergillaceae</taxon>
        <taxon>Aspergillus</taxon>
        <taxon>Aspergillus subgen. Circumdati</taxon>
    </lineage>
</organism>
<dbReference type="EMBL" id="ML737670">
    <property type="protein sequence ID" value="KAE8363662.1"/>
    <property type="molecule type" value="Genomic_DNA"/>
</dbReference>
<name>A0A5N7A1I1_9EURO</name>
<gene>
    <name evidence="1" type="ORF">BDV27DRAFT_4965</name>
</gene>
<dbReference type="RefSeq" id="XP_031926743.1">
    <property type="nucleotide sequence ID" value="XM_032076774.1"/>
</dbReference>
<proteinExistence type="predicted"/>
<evidence type="ECO:0000313" key="1">
    <source>
        <dbReference type="EMBL" id="KAE8363662.1"/>
    </source>
</evidence>
<protein>
    <submittedName>
        <fullName evidence="1">Uncharacterized protein</fullName>
    </submittedName>
</protein>
<dbReference type="OrthoDB" id="4526866at2759"/>
<evidence type="ECO:0000313" key="2">
    <source>
        <dbReference type="Proteomes" id="UP000326268"/>
    </source>
</evidence>
<dbReference type="Proteomes" id="UP000326268">
    <property type="component" value="Unassembled WGS sequence"/>
</dbReference>
<dbReference type="AlphaFoldDB" id="A0A5N7A1I1"/>
<reference evidence="1 2" key="1">
    <citation type="submission" date="2019-04" db="EMBL/GenBank/DDBJ databases">
        <title>Friends and foes A comparative genomics studyof 23 Aspergillus species from section Flavi.</title>
        <authorList>
            <consortium name="DOE Joint Genome Institute"/>
            <person name="Kjaerbolling I."/>
            <person name="Vesth T."/>
            <person name="Frisvad J.C."/>
            <person name="Nybo J.L."/>
            <person name="Theobald S."/>
            <person name="Kildgaard S."/>
            <person name="Isbrandt T."/>
            <person name="Kuo A."/>
            <person name="Sato A."/>
            <person name="Lyhne E.K."/>
            <person name="Kogle M.E."/>
            <person name="Wiebenga A."/>
            <person name="Kun R.S."/>
            <person name="Lubbers R.J."/>
            <person name="Makela M.R."/>
            <person name="Barry K."/>
            <person name="Chovatia M."/>
            <person name="Clum A."/>
            <person name="Daum C."/>
            <person name="Haridas S."/>
            <person name="He G."/>
            <person name="LaButti K."/>
            <person name="Lipzen A."/>
            <person name="Mondo S."/>
            <person name="Riley R."/>
            <person name="Salamov A."/>
            <person name="Simmons B.A."/>
            <person name="Magnuson J.K."/>
            <person name="Henrissat B."/>
            <person name="Mortensen U.H."/>
            <person name="Larsen T.O."/>
            <person name="Devries R.P."/>
            <person name="Grigoriev I.V."/>
            <person name="Machida M."/>
            <person name="Baker S.E."/>
            <person name="Andersen M.R."/>
        </authorList>
    </citation>
    <scope>NUCLEOTIDE SEQUENCE [LARGE SCALE GENOMIC DNA]</scope>
    <source>
        <strain evidence="1 2">CBS 763.97</strain>
    </source>
</reference>
<dbReference type="GeneID" id="43661220"/>
<sequence length="71" mass="8094">MYKKVVVVVVASRMLILFQDSKLSFPLILHLVKFVTQQIAGLAQSVERETLSRHGISRLRVRPPRSAFLFA</sequence>